<dbReference type="Gene3D" id="3.40.50.2300">
    <property type="match status" value="1"/>
</dbReference>
<dbReference type="EMBL" id="BBWV01000004">
    <property type="protein sequence ID" value="GAO44883.1"/>
    <property type="molecule type" value="Genomic_DNA"/>
</dbReference>
<dbReference type="InterPro" id="IPR058245">
    <property type="entry name" value="NreC/VraR/RcsB-like_REC"/>
</dbReference>
<comment type="caution">
    <text evidence="6">The sequence shown here is derived from an EMBL/GenBank/DDBJ whole genome shotgun (WGS) entry which is preliminary data.</text>
</comment>
<feature type="domain" description="HTH luxR-type" evidence="4">
    <location>
        <begin position="149"/>
        <end position="214"/>
    </location>
</feature>
<dbReference type="Pfam" id="PF00072">
    <property type="entry name" value="Response_reg"/>
    <property type="match status" value="1"/>
</dbReference>
<keyword evidence="7" id="KW-1185">Reference proteome</keyword>
<dbReference type="AlphaFoldDB" id="A0A0E9N516"/>
<dbReference type="SUPFAM" id="SSF46894">
    <property type="entry name" value="C-terminal effector domain of the bipartite response regulators"/>
    <property type="match status" value="1"/>
</dbReference>
<accession>A0A0E9N516</accession>
<sequence>MSHPIRLIVADDHELLRLGFQTMLRKEKDILFIDEAQDGQELVQKAVLHRPDVIITDINMPRMDGIEATRQLQDILPNTPVIALTMFDEDSLIVEMLEAGAKGYIVKNTGKDEIISAIHTVISGEPYYCIKTTARLAGLIAGSKFNPLRKKARPEFTEREKEIILYLCQENSNKEIGEKLELSQRTIETHRERIFEKMDVRNLAGLVVYAIRNGLYKI</sequence>
<dbReference type="STRING" id="1220578.FPE01S_04_01260"/>
<dbReference type="GO" id="GO:0003677">
    <property type="term" value="F:DNA binding"/>
    <property type="evidence" value="ECO:0007669"/>
    <property type="project" value="UniProtKB-KW"/>
</dbReference>
<reference evidence="6 7" key="1">
    <citation type="submission" date="2015-04" db="EMBL/GenBank/DDBJ databases">
        <title>Whole genome shotgun sequence of Flavihumibacter petaseus NBRC 106054.</title>
        <authorList>
            <person name="Miyazawa S."/>
            <person name="Hosoyama A."/>
            <person name="Hashimoto M."/>
            <person name="Noguchi M."/>
            <person name="Tsuchikane K."/>
            <person name="Ohji S."/>
            <person name="Yamazoe A."/>
            <person name="Ichikawa N."/>
            <person name="Kimura A."/>
            <person name="Fujita N."/>
        </authorList>
    </citation>
    <scope>NUCLEOTIDE SEQUENCE [LARGE SCALE GENOMIC DNA]</scope>
    <source>
        <strain evidence="6 7">NBRC 106054</strain>
    </source>
</reference>
<dbReference type="CDD" id="cd06170">
    <property type="entry name" value="LuxR_C_like"/>
    <property type="match status" value="1"/>
</dbReference>
<proteinExistence type="predicted"/>
<dbReference type="InterPro" id="IPR000792">
    <property type="entry name" value="Tscrpt_reg_LuxR_C"/>
</dbReference>
<gene>
    <name evidence="6" type="ORF">FPE01S_04_01260</name>
</gene>
<dbReference type="GO" id="GO:0000160">
    <property type="term" value="P:phosphorelay signal transduction system"/>
    <property type="evidence" value="ECO:0007669"/>
    <property type="project" value="InterPro"/>
</dbReference>
<feature type="modified residue" description="4-aspartylphosphate" evidence="3">
    <location>
        <position position="57"/>
    </location>
</feature>
<evidence type="ECO:0000313" key="6">
    <source>
        <dbReference type="EMBL" id="GAO44883.1"/>
    </source>
</evidence>
<dbReference type="InterPro" id="IPR039420">
    <property type="entry name" value="WalR-like"/>
</dbReference>
<keyword evidence="2" id="KW-0238">DNA-binding</keyword>
<dbReference type="PANTHER" id="PTHR43214">
    <property type="entry name" value="TWO-COMPONENT RESPONSE REGULATOR"/>
    <property type="match status" value="1"/>
</dbReference>
<evidence type="ECO:0000259" key="5">
    <source>
        <dbReference type="PROSITE" id="PS50110"/>
    </source>
</evidence>
<dbReference type="PROSITE" id="PS50043">
    <property type="entry name" value="HTH_LUXR_2"/>
    <property type="match status" value="1"/>
</dbReference>
<evidence type="ECO:0000259" key="4">
    <source>
        <dbReference type="PROSITE" id="PS50043"/>
    </source>
</evidence>
<dbReference type="SMART" id="SM00448">
    <property type="entry name" value="REC"/>
    <property type="match status" value="1"/>
</dbReference>
<organism evidence="6 7">
    <name type="scientific">Flavihumibacter petaseus NBRC 106054</name>
    <dbReference type="NCBI Taxonomy" id="1220578"/>
    <lineage>
        <taxon>Bacteria</taxon>
        <taxon>Pseudomonadati</taxon>
        <taxon>Bacteroidota</taxon>
        <taxon>Chitinophagia</taxon>
        <taxon>Chitinophagales</taxon>
        <taxon>Chitinophagaceae</taxon>
        <taxon>Flavihumibacter</taxon>
    </lineage>
</organism>
<dbReference type="SMART" id="SM00421">
    <property type="entry name" value="HTH_LUXR"/>
    <property type="match status" value="1"/>
</dbReference>
<dbReference type="OrthoDB" id="9797341at2"/>
<keyword evidence="1 3" id="KW-0597">Phosphoprotein</keyword>
<dbReference type="InterPro" id="IPR011006">
    <property type="entry name" value="CheY-like_superfamily"/>
</dbReference>
<dbReference type="RefSeq" id="WP_046370877.1">
    <property type="nucleotide sequence ID" value="NZ_BBWV01000004.1"/>
</dbReference>
<dbReference type="PROSITE" id="PS50110">
    <property type="entry name" value="RESPONSE_REGULATORY"/>
    <property type="match status" value="1"/>
</dbReference>
<protein>
    <submittedName>
        <fullName evidence="6">Putative two-component response regulator</fullName>
    </submittedName>
</protein>
<evidence type="ECO:0000256" key="2">
    <source>
        <dbReference type="ARBA" id="ARBA00023125"/>
    </source>
</evidence>
<feature type="domain" description="Response regulatory" evidence="5">
    <location>
        <begin position="6"/>
        <end position="122"/>
    </location>
</feature>
<dbReference type="SUPFAM" id="SSF52172">
    <property type="entry name" value="CheY-like"/>
    <property type="match status" value="1"/>
</dbReference>
<dbReference type="PRINTS" id="PR00038">
    <property type="entry name" value="HTHLUXR"/>
</dbReference>
<dbReference type="InterPro" id="IPR016032">
    <property type="entry name" value="Sig_transdc_resp-reg_C-effctor"/>
</dbReference>
<evidence type="ECO:0000313" key="7">
    <source>
        <dbReference type="Proteomes" id="UP000033121"/>
    </source>
</evidence>
<dbReference type="Pfam" id="PF00196">
    <property type="entry name" value="GerE"/>
    <property type="match status" value="1"/>
</dbReference>
<evidence type="ECO:0000256" key="3">
    <source>
        <dbReference type="PROSITE-ProRule" id="PRU00169"/>
    </source>
</evidence>
<dbReference type="GO" id="GO:0006355">
    <property type="term" value="P:regulation of DNA-templated transcription"/>
    <property type="evidence" value="ECO:0007669"/>
    <property type="project" value="InterPro"/>
</dbReference>
<dbReference type="Proteomes" id="UP000033121">
    <property type="component" value="Unassembled WGS sequence"/>
</dbReference>
<dbReference type="InterPro" id="IPR001789">
    <property type="entry name" value="Sig_transdc_resp-reg_receiver"/>
</dbReference>
<name>A0A0E9N516_9BACT</name>
<dbReference type="CDD" id="cd17535">
    <property type="entry name" value="REC_NarL-like"/>
    <property type="match status" value="1"/>
</dbReference>
<dbReference type="PANTHER" id="PTHR43214:SF43">
    <property type="entry name" value="TWO-COMPONENT RESPONSE REGULATOR"/>
    <property type="match status" value="1"/>
</dbReference>
<evidence type="ECO:0000256" key="1">
    <source>
        <dbReference type="ARBA" id="ARBA00022553"/>
    </source>
</evidence>